<evidence type="ECO:0000313" key="2">
    <source>
        <dbReference type="Proteomes" id="UP000010473"/>
    </source>
</evidence>
<organism evidence="1 2">
    <name type="scientific">Stanieria cyanosphaera (strain ATCC 29371 / PCC 7437)</name>
    <dbReference type="NCBI Taxonomy" id="111780"/>
    <lineage>
        <taxon>Bacteria</taxon>
        <taxon>Bacillati</taxon>
        <taxon>Cyanobacteriota</taxon>
        <taxon>Cyanophyceae</taxon>
        <taxon>Pleurocapsales</taxon>
        <taxon>Dermocarpellaceae</taxon>
        <taxon>Stanieria</taxon>
    </lineage>
</organism>
<reference evidence="2" key="1">
    <citation type="journal article" date="2013" name="Proc. Natl. Acad. Sci. U.S.A.">
        <title>Improving the coverage of the cyanobacterial phylum using diversity-driven genome sequencing.</title>
        <authorList>
            <person name="Shih P.M."/>
            <person name="Wu D."/>
            <person name="Latifi A."/>
            <person name="Axen S.D."/>
            <person name="Fewer D.P."/>
            <person name="Talla E."/>
            <person name="Calteau A."/>
            <person name="Cai F."/>
            <person name="Tandeau de Marsac N."/>
            <person name="Rippka R."/>
            <person name="Herdman M."/>
            <person name="Sivonen K."/>
            <person name="Coursin T."/>
            <person name="Laurent T."/>
            <person name="Goodwin L."/>
            <person name="Nolan M."/>
            <person name="Davenport K.W."/>
            <person name="Han C.S."/>
            <person name="Rubin E.M."/>
            <person name="Eisen J.A."/>
            <person name="Woyke T."/>
            <person name="Gugger M."/>
            <person name="Kerfeld C.A."/>
        </authorList>
    </citation>
    <scope>NUCLEOTIDE SEQUENCE [LARGE SCALE GENOMIC DNA]</scope>
    <source>
        <strain evidence="2">ATCC 29371 / PCC 7437</strain>
    </source>
</reference>
<dbReference type="HOGENOM" id="CLU_737327_0_0_3"/>
<protein>
    <submittedName>
        <fullName evidence="1">CRISPR-associated protein, Cmr3</fullName>
    </submittedName>
</protein>
<keyword evidence="2" id="KW-1185">Reference proteome</keyword>
<evidence type="ECO:0000313" key="1">
    <source>
        <dbReference type="EMBL" id="AFZ34071.1"/>
    </source>
</evidence>
<accession>K9XPW1</accession>
<sequence length="390" mass="44527">MLWYTLTPLDILLFRDAKPFTPGERAWAGSVFPPNGHAIAGAIRGLLNNDQKITLKGVFLCYQQKLYLPRPLNYVGKNLLHPLTWLDKDSPYRQMIWNRFSPAPLLKKAPDEEEEKENNIARKPRNYLPYSVITKLLDNKELKSEDWLCQEREKPQPWSVETRSHNCLDSGTRQVKDADGYFVENAIRLHSGWSLAIGIDKKIPNTPTSMRLGGEGHRVLVEECPELSEQWEKLQQQSQRNYEAGGKSLAYLITPGVFERIHKDQKAVCQPYPWEWKLAHTVNSNQKEGNLVSVATAQPLPISGRVRDEDKNNDELGIMNAESKNSSFSTHPSSLKSIPAPQVFAAPAGSVYYLNRPDILFQDTDEAPNKVKRWRSLGYSELLWISYLNN</sequence>
<dbReference type="eggNOG" id="COG1769">
    <property type="taxonomic scope" value="Bacteria"/>
</dbReference>
<name>K9XPW1_STAC7</name>
<dbReference type="STRING" id="111780.Sta7437_0462"/>
<dbReference type="Proteomes" id="UP000010473">
    <property type="component" value="Chromosome"/>
</dbReference>
<dbReference type="InterPro" id="IPR019117">
    <property type="entry name" value="CRISPR-assoc_protein_Cmr3"/>
</dbReference>
<dbReference type="AlphaFoldDB" id="K9XPW1"/>
<dbReference type="Gene3D" id="3.30.70.2940">
    <property type="match status" value="1"/>
</dbReference>
<proteinExistence type="predicted"/>
<dbReference type="KEGG" id="scs:Sta7437_0462"/>
<dbReference type="Pfam" id="PF09700">
    <property type="entry name" value="Cas_Cmr3"/>
    <property type="match status" value="1"/>
</dbReference>
<gene>
    <name evidence="1" type="ordered locus">Sta7437_0462</name>
</gene>
<dbReference type="RefSeq" id="WP_015191744.1">
    <property type="nucleotide sequence ID" value="NC_019748.1"/>
</dbReference>
<dbReference type="PATRIC" id="fig|111780.3.peg.478"/>
<dbReference type="OrthoDB" id="6162707at2"/>
<dbReference type="EMBL" id="CP003653">
    <property type="protein sequence ID" value="AFZ34071.1"/>
    <property type="molecule type" value="Genomic_DNA"/>
</dbReference>